<proteinExistence type="inferred from homology"/>
<dbReference type="Proteomes" id="UP000663836">
    <property type="component" value="Unassembled WGS sequence"/>
</dbReference>
<dbReference type="InterPro" id="IPR000816">
    <property type="entry name" value="Peptidase_C15"/>
</dbReference>
<dbReference type="InterPro" id="IPR016125">
    <property type="entry name" value="Peptidase_C15-like"/>
</dbReference>
<dbReference type="EMBL" id="CAJOBD010002026">
    <property type="protein sequence ID" value="CAF3849349.1"/>
    <property type="molecule type" value="Genomic_DNA"/>
</dbReference>
<dbReference type="PANTHER" id="PTHR23402:SF1">
    <property type="entry name" value="PYROGLUTAMYL-PEPTIDASE I"/>
    <property type="match status" value="1"/>
</dbReference>
<keyword evidence="4" id="KW-0378">Hydrolase</keyword>
<gene>
    <name evidence="7" type="ORF">JBS370_LOCUS18150</name>
    <name evidence="6" type="ORF">ZHD862_LOCUS496</name>
</gene>
<dbReference type="AlphaFoldDB" id="A0A813QAE7"/>
<dbReference type="CDD" id="cd00501">
    <property type="entry name" value="Peptidase_C15"/>
    <property type="match status" value="1"/>
</dbReference>
<reference evidence="6" key="1">
    <citation type="submission" date="2021-02" db="EMBL/GenBank/DDBJ databases">
        <authorList>
            <person name="Nowell W R."/>
        </authorList>
    </citation>
    <scope>NUCLEOTIDE SEQUENCE</scope>
</reference>
<dbReference type="GO" id="GO:0006508">
    <property type="term" value="P:proteolysis"/>
    <property type="evidence" value="ECO:0007669"/>
    <property type="project" value="UniProtKB-KW"/>
</dbReference>
<dbReference type="EMBL" id="CAJNOT010000008">
    <property type="protein sequence ID" value="CAF0764253.1"/>
    <property type="molecule type" value="Genomic_DNA"/>
</dbReference>
<dbReference type="Gene3D" id="3.40.630.20">
    <property type="entry name" value="Peptidase C15, pyroglutamyl peptidase I-like"/>
    <property type="match status" value="1"/>
</dbReference>
<dbReference type="InterPro" id="IPR036440">
    <property type="entry name" value="Peptidase_C15-like_sf"/>
</dbReference>
<sequence length="233" mass="26874">MNSSQQSNIPVILITGFGPFSSPFVNSSWEVAKALKTYLEWKNSIHIILKQLQVIYDDVATKIPDYWIQYNPTLVIHLGVAKGSKEIRLERYACNTDYCHADNNGIVPEIGQCIKNGEPKRLMTNLPLRDICARVQRRTNLPIIVSDNAGRYLSEYMYYQSLFIDSKRTLFIHLPDLNKNITIENLAGIIQLIIYEALHYVDPLPILNQNGNYLINSNTIFHHNEKFKFNKLF</sequence>
<dbReference type="GO" id="GO:0005829">
    <property type="term" value="C:cytosol"/>
    <property type="evidence" value="ECO:0007669"/>
    <property type="project" value="InterPro"/>
</dbReference>
<organism evidence="6 8">
    <name type="scientific">Rotaria sordida</name>
    <dbReference type="NCBI Taxonomy" id="392033"/>
    <lineage>
        <taxon>Eukaryota</taxon>
        <taxon>Metazoa</taxon>
        <taxon>Spiralia</taxon>
        <taxon>Gnathifera</taxon>
        <taxon>Rotifera</taxon>
        <taxon>Eurotatoria</taxon>
        <taxon>Bdelloidea</taxon>
        <taxon>Philodinida</taxon>
        <taxon>Philodinidae</taxon>
        <taxon>Rotaria</taxon>
    </lineage>
</organism>
<dbReference type="GO" id="GO:0016920">
    <property type="term" value="F:pyroglutamyl-peptidase activity"/>
    <property type="evidence" value="ECO:0007669"/>
    <property type="project" value="InterPro"/>
</dbReference>
<evidence type="ECO:0000313" key="6">
    <source>
        <dbReference type="EMBL" id="CAF0764253.1"/>
    </source>
</evidence>
<dbReference type="PRINTS" id="PR00706">
    <property type="entry name" value="PYROGLUPTASE"/>
</dbReference>
<protein>
    <recommendedName>
        <fullName evidence="9">Pyroglutamyl-peptidase I</fullName>
    </recommendedName>
</protein>
<dbReference type="SUPFAM" id="SSF53182">
    <property type="entry name" value="Pyrrolidone carboxyl peptidase (pyroglutamate aminopeptidase)"/>
    <property type="match status" value="1"/>
</dbReference>
<evidence type="ECO:0008006" key="9">
    <source>
        <dbReference type="Google" id="ProtNLM"/>
    </source>
</evidence>
<evidence type="ECO:0000256" key="2">
    <source>
        <dbReference type="ARBA" id="ARBA00022490"/>
    </source>
</evidence>
<comment type="similarity">
    <text evidence="1">Belongs to the peptidase C15 family.</text>
</comment>
<keyword evidence="5" id="KW-0788">Thiol protease</keyword>
<evidence type="ECO:0000256" key="4">
    <source>
        <dbReference type="ARBA" id="ARBA00022801"/>
    </source>
</evidence>
<keyword evidence="2" id="KW-0963">Cytoplasm</keyword>
<evidence type="ECO:0000256" key="1">
    <source>
        <dbReference type="ARBA" id="ARBA00006641"/>
    </source>
</evidence>
<evidence type="ECO:0000256" key="5">
    <source>
        <dbReference type="ARBA" id="ARBA00022807"/>
    </source>
</evidence>
<keyword evidence="3" id="KW-0645">Protease</keyword>
<dbReference type="Pfam" id="PF01470">
    <property type="entry name" value="Peptidase_C15"/>
    <property type="match status" value="1"/>
</dbReference>
<accession>A0A813QAE7</accession>
<name>A0A813QAE7_9BILA</name>
<dbReference type="Proteomes" id="UP000663864">
    <property type="component" value="Unassembled WGS sequence"/>
</dbReference>
<evidence type="ECO:0000313" key="7">
    <source>
        <dbReference type="EMBL" id="CAF3849349.1"/>
    </source>
</evidence>
<evidence type="ECO:0000256" key="3">
    <source>
        <dbReference type="ARBA" id="ARBA00022670"/>
    </source>
</evidence>
<dbReference type="PANTHER" id="PTHR23402">
    <property type="entry name" value="PROTEASE FAMILY C15 PYROGLUTAMYL-PEPTIDASE I-RELATED"/>
    <property type="match status" value="1"/>
</dbReference>
<evidence type="ECO:0000313" key="8">
    <source>
        <dbReference type="Proteomes" id="UP000663864"/>
    </source>
</evidence>
<comment type="caution">
    <text evidence="6">The sequence shown here is derived from an EMBL/GenBank/DDBJ whole genome shotgun (WGS) entry which is preliminary data.</text>
</comment>